<dbReference type="PROSITE" id="PS51910">
    <property type="entry name" value="GH18_2"/>
    <property type="match status" value="1"/>
</dbReference>
<gene>
    <name evidence="8" type="ORF">Zmor_012472</name>
</gene>
<dbReference type="PROSITE" id="PS01095">
    <property type="entry name" value="GH18_1"/>
    <property type="match status" value="1"/>
</dbReference>
<dbReference type="GO" id="GO:0006032">
    <property type="term" value="P:chitin catabolic process"/>
    <property type="evidence" value="ECO:0007669"/>
    <property type="project" value="TreeGrafter"/>
</dbReference>
<evidence type="ECO:0000259" key="7">
    <source>
        <dbReference type="PROSITE" id="PS51910"/>
    </source>
</evidence>
<comment type="caution">
    <text evidence="8">The sequence shown here is derived from an EMBL/GenBank/DDBJ whole genome shotgun (WGS) entry which is preliminary data.</text>
</comment>
<dbReference type="Proteomes" id="UP001168821">
    <property type="component" value="Unassembled WGS sequence"/>
</dbReference>
<dbReference type="SMART" id="SM00636">
    <property type="entry name" value="Glyco_18"/>
    <property type="match status" value="1"/>
</dbReference>
<evidence type="ECO:0000256" key="6">
    <source>
        <dbReference type="SAM" id="SignalP"/>
    </source>
</evidence>
<reference evidence="8" key="1">
    <citation type="journal article" date="2023" name="G3 (Bethesda)">
        <title>Whole genome assemblies of Zophobas morio and Tenebrio molitor.</title>
        <authorList>
            <person name="Kaur S."/>
            <person name="Stinson S.A."/>
            <person name="diCenzo G.C."/>
        </authorList>
    </citation>
    <scope>NUCLEOTIDE SEQUENCE</scope>
    <source>
        <strain evidence="8">QUZm001</strain>
    </source>
</reference>
<dbReference type="InterPro" id="IPR029070">
    <property type="entry name" value="Chitinase_insertion_sf"/>
</dbReference>
<keyword evidence="6" id="KW-0732">Signal</keyword>
<protein>
    <recommendedName>
        <fullName evidence="7">GH18 domain-containing protein</fullName>
    </recommendedName>
</protein>
<evidence type="ECO:0000256" key="1">
    <source>
        <dbReference type="ARBA" id="ARBA00022801"/>
    </source>
</evidence>
<dbReference type="FunFam" id="3.20.20.80:FF:000097">
    <property type="entry name" value="Probable chitinase 2"/>
    <property type="match status" value="1"/>
</dbReference>
<dbReference type="InterPro" id="IPR017853">
    <property type="entry name" value="GH"/>
</dbReference>
<dbReference type="EMBL" id="JALNTZ010000004">
    <property type="protein sequence ID" value="KAJ3653208.1"/>
    <property type="molecule type" value="Genomic_DNA"/>
</dbReference>
<comment type="similarity">
    <text evidence="5">Belongs to the glycosyl hydrolase 18 family.</text>
</comment>
<proteinExistence type="inferred from homology"/>
<dbReference type="GO" id="GO:0005975">
    <property type="term" value="P:carbohydrate metabolic process"/>
    <property type="evidence" value="ECO:0007669"/>
    <property type="project" value="InterPro"/>
</dbReference>
<dbReference type="InterPro" id="IPR001223">
    <property type="entry name" value="Glyco_hydro18_cat"/>
</dbReference>
<dbReference type="InterPro" id="IPR011583">
    <property type="entry name" value="Chitinase_II/V-like_cat"/>
</dbReference>
<evidence type="ECO:0000256" key="4">
    <source>
        <dbReference type="RuleBase" id="RU000489"/>
    </source>
</evidence>
<sequence>MSKLLVFLACCSAFMVLGASAKNVVCYFASWTIYRPDNGKYTALDIDTNLCTHILYAFVGLRDDGYVSVLDDWEISGLHEMEHLMSLKEQNPDLKIILSMGGWNEGSYKYSTVAKNPATRAVMVEQVLAFIDQYGFDGFDLDWEYPCQRGGEDADKANFVTLLGELKEALNAKGMTLSAAVSGGIASCELSYDIPGVAANLDMINVMVYDFHGAFEPFVGHYAPLYASSLDVTDEQKTLNVAAGIEYWLDQGAPAGKINMGLGTYGRGFTLADPTNTSLYAGTYGGSEAGPYTRAMGTIGYNEVCELYSDWEYFWDDEQQVPHIINGNQWIGYDDAKSIQAKVEYANSKGLAGVMVWSLDTDDFRGLCGGGKYPILNTIKQYL</sequence>
<keyword evidence="3 4" id="KW-0326">Glycosidase</keyword>
<dbReference type="CDD" id="cd02872">
    <property type="entry name" value="GH18_chitolectin_chitotriosidase"/>
    <property type="match status" value="1"/>
</dbReference>
<dbReference type="FunFam" id="3.10.50.10:FF:000001">
    <property type="entry name" value="Chitinase 3-like 1"/>
    <property type="match status" value="1"/>
</dbReference>
<evidence type="ECO:0000256" key="2">
    <source>
        <dbReference type="ARBA" id="ARBA00023157"/>
    </source>
</evidence>
<accession>A0AA38IDC7</accession>
<dbReference type="GO" id="GO:0008061">
    <property type="term" value="F:chitin binding"/>
    <property type="evidence" value="ECO:0007669"/>
    <property type="project" value="InterPro"/>
</dbReference>
<dbReference type="GO" id="GO:0004568">
    <property type="term" value="F:chitinase activity"/>
    <property type="evidence" value="ECO:0007669"/>
    <property type="project" value="TreeGrafter"/>
</dbReference>
<dbReference type="Gene3D" id="3.10.50.10">
    <property type="match status" value="1"/>
</dbReference>
<keyword evidence="9" id="KW-1185">Reference proteome</keyword>
<dbReference type="Gene3D" id="3.20.20.80">
    <property type="entry name" value="Glycosidases"/>
    <property type="match status" value="1"/>
</dbReference>
<name>A0AA38IDC7_9CUCU</name>
<dbReference type="GO" id="GO:0005576">
    <property type="term" value="C:extracellular region"/>
    <property type="evidence" value="ECO:0007669"/>
    <property type="project" value="TreeGrafter"/>
</dbReference>
<dbReference type="InterPro" id="IPR001579">
    <property type="entry name" value="Glyco_hydro_18_chit_AS"/>
</dbReference>
<dbReference type="SUPFAM" id="SSF54556">
    <property type="entry name" value="Chitinase insertion domain"/>
    <property type="match status" value="1"/>
</dbReference>
<evidence type="ECO:0000313" key="9">
    <source>
        <dbReference type="Proteomes" id="UP001168821"/>
    </source>
</evidence>
<evidence type="ECO:0000256" key="5">
    <source>
        <dbReference type="RuleBase" id="RU004453"/>
    </source>
</evidence>
<feature type="domain" description="GH18" evidence="7">
    <location>
        <begin position="22"/>
        <end position="383"/>
    </location>
</feature>
<dbReference type="Pfam" id="PF00704">
    <property type="entry name" value="Glyco_hydro_18"/>
    <property type="match status" value="1"/>
</dbReference>
<organism evidence="8 9">
    <name type="scientific">Zophobas morio</name>
    <dbReference type="NCBI Taxonomy" id="2755281"/>
    <lineage>
        <taxon>Eukaryota</taxon>
        <taxon>Metazoa</taxon>
        <taxon>Ecdysozoa</taxon>
        <taxon>Arthropoda</taxon>
        <taxon>Hexapoda</taxon>
        <taxon>Insecta</taxon>
        <taxon>Pterygota</taxon>
        <taxon>Neoptera</taxon>
        <taxon>Endopterygota</taxon>
        <taxon>Coleoptera</taxon>
        <taxon>Polyphaga</taxon>
        <taxon>Cucujiformia</taxon>
        <taxon>Tenebrionidae</taxon>
        <taxon>Zophobas</taxon>
    </lineage>
</organism>
<dbReference type="SUPFAM" id="SSF51445">
    <property type="entry name" value="(Trans)glycosidases"/>
    <property type="match status" value="1"/>
</dbReference>
<dbReference type="PANTHER" id="PTHR11177:SF360">
    <property type="entry name" value="CHITINASE 4-RELATED"/>
    <property type="match status" value="1"/>
</dbReference>
<keyword evidence="1 4" id="KW-0378">Hydrolase</keyword>
<dbReference type="InterPro" id="IPR050314">
    <property type="entry name" value="Glycosyl_Hydrlase_18"/>
</dbReference>
<feature type="chain" id="PRO_5041307872" description="GH18 domain-containing protein" evidence="6">
    <location>
        <begin position="22"/>
        <end position="383"/>
    </location>
</feature>
<evidence type="ECO:0000256" key="3">
    <source>
        <dbReference type="ARBA" id="ARBA00023295"/>
    </source>
</evidence>
<evidence type="ECO:0000313" key="8">
    <source>
        <dbReference type="EMBL" id="KAJ3653208.1"/>
    </source>
</evidence>
<feature type="signal peptide" evidence="6">
    <location>
        <begin position="1"/>
        <end position="21"/>
    </location>
</feature>
<dbReference type="PANTHER" id="PTHR11177">
    <property type="entry name" value="CHITINASE"/>
    <property type="match status" value="1"/>
</dbReference>
<dbReference type="AlphaFoldDB" id="A0AA38IDC7"/>
<keyword evidence="2" id="KW-1015">Disulfide bond</keyword>